<evidence type="ECO:0000256" key="16">
    <source>
        <dbReference type="ARBA" id="ARBA00022801"/>
    </source>
</evidence>
<dbReference type="PANTHER" id="PTHR44080:SF1">
    <property type="entry name" value="E3 UBIQUITIN-PROTEIN LIGASE COP1"/>
    <property type="match status" value="1"/>
</dbReference>
<dbReference type="InterPro" id="IPR021715">
    <property type="entry name" value="Slu7_dom"/>
</dbReference>
<evidence type="ECO:0000256" key="25">
    <source>
        <dbReference type="ARBA" id="ARBA00031564"/>
    </source>
</evidence>
<comment type="caution">
    <text evidence="35">The sequence shown here is derived from an EMBL/GenBank/DDBJ whole genome shotgun (WGS) entry which is preliminary data.</text>
</comment>
<keyword evidence="8" id="KW-0031">Aminopeptidase</keyword>
<dbReference type="CDD" id="cd00433">
    <property type="entry name" value="Peptidase_M17"/>
    <property type="match status" value="1"/>
</dbReference>
<keyword evidence="9 31" id="KW-0853">WD repeat</keyword>
<evidence type="ECO:0000256" key="5">
    <source>
        <dbReference type="ARBA" id="ARBA00012565"/>
    </source>
</evidence>
<feature type="domain" description="RING-type" evidence="34">
    <location>
        <begin position="572"/>
        <end position="610"/>
    </location>
</feature>
<dbReference type="InterPro" id="IPR013083">
    <property type="entry name" value="Znf_RING/FYVE/PHD"/>
</dbReference>
<keyword evidence="36" id="KW-1185">Reference proteome</keyword>
<evidence type="ECO:0000256" key="32">
    <source>
        <dbReference type="SAM" id="Coils"/>
    </source>
</evidence>
<evidence type="ECO:0000256" key="33">
    <source>
        <dbReference type="SAM" id="MobiDB-lite"/>
    </source>
</evidence>
<dbReference type="SMART" id="SM00320">
    <property type="entry name" value="WD40"/>
    <property type="match status" value="7"/>
</dbReference>
<keyword evidence="13" id="KW-0677">Repeat</keyword>
<feature type="compositionally biased region" description="Low complexity" evidence="33">
    <location>
        <begin position="523"/>
        <end position="536"/>
    </location>
</feature>
<organism evidence="35 36">
    <name type="scientific">Vespula maculifrons</name>
    <name type="common">Eastern yellow jacket</name>
    <name type="synonym">Wasp</name>
    <dbReference type="NCBI Taxonomy" id="7453"/>
    <lineage>
        <taxon>Eukaryota</taxon>
        <taxon>Metazoa</taxon>
        <taxon>Ecdysozoa</taxon>
        <taxon>Arthropoda</taxon>
        <taxon>Hexapoda</taxon>
        <taxon>Insecta</taxon>
        <taxon>Pterygota</taxon>
        <taxon>Neoptera</taxon>
        <taxon>Endopterygota</taxon>
        <taxon>Hymenoptera</taxon>
        <taxon>Apocrita</taxon>
        <taxon>Aculeata</taxon>
        <taxon>Vespoidea</taxon>
        <taxon>Vespidae</taxon>
        <taxon>Vespinae</taxon>
        <taxon>Vespula</taxon>
    </lineage>
</organism>
<dbReference type="HAMAP" id="MF_00181">
    <property type="entry name" value="Cytosol_peptidase_M17"/>
    <property type="match status" value="1"/>
</dbReference>
<comment type="similarity">
    <text evidence="4">Belongs to the peptidase M17 family.</text>
</comment>
<evidence type="ECO:0000256" key="6">
    <source>
        <dbReference type="ARBA" id="ARBA00012568"/>
    </source>
</evidence>
<dbReference type="InterPro" id="IPR011356">
    <property type="entry name" value="Leucine_aapep/pepB"/>
</dbReference>
<evidence type="ECO:0000256" key="10">
    <source>
        <dbReference type="ARBA" id="ARBA00022670"/>
    </source>
</evidence>
<dbReference type="InterPro" id="IPR000819">
    <property type="entry name" value="Peptidase_M17_C"/>
</dbReference>
<comment type="catalytic activity">
    <reaction evidence="2">
        <text>Release of N-terminal proline from a peptide.</text>
        <dbReference type="EC" id="3.4.11.5"/>
    </reaction>
</comment>
<dbReference type="Pfam" id="PF02789">
    <property type="entry name" value="Peptidase_M17_N"/>
    <property type="match status" value="1"/>
</dbReference>
<evidence type="ECO:0000256" key="21">
    <source>
        <dbReference type="ARBA" id="ARBA00023625"/>
    </source>
</evidence>
<evidence type="ECO:0000256" key="14">
    <source>
        <dbReference type="ARBA" id="ARBA00022771"/>
    </source>
</evidence>
<dbReference type="Pfam" id="PF00883">
    <property type="entry name" value="Peptidase_M17"/>
    <property type="match status" value="1"/>
</dbReference>
<evidence type="ECO:0000256" key="4">
    <source>
        <dbReference type="ARBA" id="ARBA00009528"/>
    </source>
</evidence>
<protein>
    <recommendedName>
        <fullName evidence="7">Cytosol aminopeptidase</fullName>
        <ecNumber evidence="5">3.4.11.1</ecNumber>
        <ecNumber evidence="6">3.4.11.5</ecNumber>
        <ecNumber evidence="21">3.4.13.23</ecNumber>
    </recommendedName>
    <alternativeName>
        <fullName evidence="24">Cysteinylglycine-S-conjugate dipeptidase</fullName>
    </alternativeName>
    <alternativeName>
        <fullName evidence="25">Leucine aminopeptidase 3</fullName>
    </alternativeName>
    <alternativeName>
        <fullName evidence="26">Leucyl aminopeptidase</fullName>
    </alternativeName>
    <alternativeName>
        <fullName evidence="23">Proline aminopeptidase</fullName>
    </alternativeName>
    <alternativeName>
        <fullName evidence="22">Prolyl aminopeptidase</fullName>
    </alternativeName>
</protein>
<dbReference type="InterPro" id="IPR019775">
    <property type="entry name" value="WD40_repeat_CS"/>
</dbReference>
<dbReference type="Gene3D" id="3.40.630.10">
    <property type="entry name" value="Zn peptidases"/>
    <property type="match status" value="1"/>
</dbReference>
<dbReference type="GO" id="GO:0016740">
    <property type="term" value="F:transferase activity"/>
    <property type="evidence" value="ECO:0007669"/>
    <property type="project" value="UniProtKB-KW"/>
</dbReference>
<evidence type="ECO:0000256" key="19">
    <source>
        <dbReference type="ARBA" id="ARBA00023242"/>
    </source>
</evidence>
<comment type="catalytic activity">
    <reaction evidence="29">
        <text>L-cysteinylglycine + H2O = L-cysteine + glycine</text>
        <dbReference type="Rhea" id="RHEA:28783"/>
        <dbReference type="ChEBI" id="CHEBI:15377"/>
        <dbReference type="ChEBI" id="CHEBI:35235"/>
        <dbReference type="ChEBI" id="CHEBI:57305"/>
        <dbReference type="ChEBI" id="CHEBI:61694"/>
    </reaction>
    <physiologicalReaction direction="left-to-right" evidence="29">
        <dbReference type="Rhea" id="RHEA:28784"/>
    </physiologicalReaction>
</comment>
<keyword evidence="15" id="KW-0833">Ubl conjugation pathway</keyword>
<dbReference type="FunFam" id="2.130.10.10:FF:000090">
    <property type="entry name" value="E3 ubiquitin-protein ligase RFWD2 isoform X1"/>
    <property type="match status" value="1"/>
</dbReference>
<dbReference type="Pfam" id="PF13923">
    <property type="entry name" value="zf-C3HC4_2"/>
    <property type="match status" value="1"/>
</dbReference>
<evidence type="ECO:0000256" key="8">
    <source>
        <dbReference type="ARBA" id="ARBA00022438"/>
    </source>
</evidence>
<keyword evidence="14 30" id="KW-0863">Zinc-finger</keyword>
<dbReference type="PRINTS" id="PR00481">
    <property type="entry name" value="LAMNOPPTDASE"/>
</dbReference>
<dbReference type="SUPFAM" id="SSF50978">
    <property type="entry name" value="WD40 repeat-like"/>
    <property type="match status" value="1"/>
</dbReference>
<dbReference type="InterPro" id="IPR017907">
    <property type="entry name" value="Znf_RING_CS"/>
</dbReference>
<evidence type="ECO:0000256" key="2">
    <source>
        <dbReference type="ARBA" id="ARBA00001585"/>
    </source>
</evidence>
<evidence type="ECO:0000313" key="35">
    <source>
        <dbReference type="EMBL" id="KAL2746337.1"/>
    </source>
</evidence>
<dbReference type="InterPro" id="IPR001680">
    <property type="entry name" value="WD40_rpt"/>
</dbReference>
<evidence type="ECO:0000256" key="29">
    <source>
        <dbReference type="ARBA" id="ARBA00049107"/>
    </source>
</evidence>
<comment type="subcellular location">
    <subcellularLocation>
        <location evidence="3">Nucleus</location>
    </subcellularLocation>
</comment>
<dbReference type="InterPro" id="IPR036322">
    <property type="entry name" value="WD40_repeat_dom_sf"/>
</dbReference>
<comment type="catalytic activity">
    <reaction evidence="20">
        <text>an S-substituted L-cysteinylglycine + H2O = an S-substituted L-cysteine + glycine</text>
        <dbReference type="Rhea" id="RHEA:60444"/>
        <dbReference type="ChEBI" id="CHEBI:15377"/>
        <dbReference type="ChEBI" id="CHEBI:57305"/>
        <dbReference type="ChEBI" id="CHEBI:58717"/>
        <dbReference type="ChEBI" id="CHEBI:143103"/>
        <dbReference type="EC" id="3.4.13.23"/>
    </reaction>
    <physiologicalReaction direction="left-to-right" evidence="20">
        <dbReference type="Rhea" id="RHEA:60445"/>
    </physiologicalReaction>
</comment>
<dbReference type="SUPFAM" id="SSF53187">
    <property type="entry name" value="Zn-dependent exopeptidases"/>
    <property type="match status" value="1"/>
</dbReference>
<dbReference type="GO" id="GO:0008270">
    <property type="term" value="F:zinc ion binding"/>
    <property type="evidence" value="ECO:0007669"/>
    <property type="project" value="UniProtKB-KW"/>
</dbReference>
<evidence type="ECO:0000256" key="1">
    <source>
        <dbReference type="ARBA" id="ARBA00000135"/>
    </source>
</evidence>
<evidence type="ECO:0000256" key="18">
    <source>
        <dbReference type="ARBA" id="ARBA00023054"/>
    </source>
</evidence>
<keyword evidence="18 32" id="KW-0175">Coiled coil</keyword>
<dbReference type="SUPFAM" id="SSF52949">
    <property type="entry name" value="Macro domain-like"/>
    <property type="match status" value="1"/>
</dbReference>
<dbReference type="PROSITE" id="PS50294">
    <property type="entry name" value="WD_REPEATS_REGION"/>
    <property type="match status" value="2"/>
</dbReference>
<evidence type="ECO:0000256" key="12">
    <source>
        <dbReference type="ARBA" id="ARBA00022723"/>
    </source>
</evidence>
<dbReference type="InterPro" id="IPR023042">
    <property type="entry name" value="Peptidase_M17_leu_NH2_pept"/>
</dbReference>
<feature type="repeat" description="WD" evidence="31">
    <location>
        <begin position="1069"/>
        <end position="1109"/>
    </location>
</feature>
<dbReference type="CDD" id="cd16504">
    <property type="entry name" value="RING-HC_COP1"/>
    <property type="match status" value="1"/>
</dbReference>
<evidence type="ECO:0000259" key="34">
    <source>
        <dbReference type="PROSITE" id="PS50089"/>
    </source>
</evidence>
<evidence type="ECO:0000256" key="23">
    <source>
        <dbReference type="ARBA" id="ARBA00030930"/>
    </source>
</evidence>
<evidence type="ECO:0000256" key="28">
    <source>
        <dbReference type="ARBA" id="ARBA00047881"/>
    </source>
</evidence>
<dbReference type="EC" id="3.4.11.1" evidence="5"/>
<dbReference type="InterPro" id="IPR043472">
    <property type="entry name" value="Macro_dom-like"/>
</dbReference>
<dbReference type="InterPro" id="IPR042755">
    <property type="entry name" value="COP1"/>
</dbReference>
<dbReference type="GO" id="GO:0004177">
    <property type="term" value="F:aminopeptidase activity"/>
    <property type="evidence" value="ECO:0007669"/>
    <property type="project" value="UniProtKB-KW"/>
</dbReference>
<dbReference type="PROSITE" id="PS00678">
    <property type="entry name" value="WD_REPEATS_1"/>
    <property type="match status" value="1"/>
</dbReference>
<proteinExistence type="inferred from homology"/>
<dbReference type="Pfam" id="PF11708">
    <property type="entry name" value="Slu7"/>
    <property type="match status" value="1"/>
</dbReference>
<dbReference type="InterPro" id="IPR001841">
    <property type="entry name" value="Znf_RING"/>
</dbReference>
<feature type="region of interest" description="Disordered" evidence="33">
    <location>
        <begin position="523"/>
        <end position="547"/>
    </location>
</feature>
<feature type="coiled-coil region" evidence="32">
    <location>
        <begin position="709"/>
        <end position="757"/>
    </location>
</feature>
<comment type="function">
    <text evidence="27">Cytosolic metallopeptidase that catalyzes the removal of unsubstituted N-terminal hydrophobic amino acids from various peptides. The presence of Zn(2+) ions is essential for the peptidase activity, and the association with other cofactors can modulate the substrate spectificity of the enzyme. For instance, in the presence of Mn(2+), it displays a specific Cys-Gly hydrolyzing activity of Cys-Gly-S-conjugates. Involved in the metabolism of glutathione and in the degradation of glutathione S-conjugates, which may play a role in the control of the cell redox status.</text>
</comment>
<evidence type="ECO:0000256" key="30">
    <source>
        <dbReference type="PROSITE-ProRule" id="PRU00175"/>
    </source>
</evidence>
<dbReference type="InterPro" id="IPR008283">
    <property type="entry name" value="Peptidase_M17_N"/>
</dbReference>
<dbReference type="EC" id="3.4.11.5" evidence="6"/>
<dbReference type="EMBL" id="JAYRBN010000037">
    <property type="protein sequence ID" value="KAL2746337.1"/>
    <property type="molecule type" value="Genomic_DNA"/>
</dbReference>
<dbReference type="SMART" id="SM00184">
    <property type="entry name" value="RING"/>
    <property type="match status" value="1"/>
</dbReference>
<keyword evidence="10" id="KW-0645">Protease</keyword>
<sequence>MVLPLYFRLFYNSDLTFIEIPFVGICLKDDYDRICTCVTSFDRKNCEYYCENMANVVANVPVSKILKDKSACEDEPRKKSREDWRKAKELEEARKAGTAPAAVDEEGKDINPHIPQYISATPWYFGAQGPTLKHQRPQPEKRKYFSGIDEWYKRGVDTSKIATKYRKGACENCGAMTHKKKECMERPRKIGAKFTNANIAPDEFAQPELCVDYDGKRDRWAGYDLSEHKAIVEEYQKIEEAKRQMRAEKLNAEENDEQDSDKDEDKYVDEVDMPGTKVDSKQRITVRNLRIREDTAKYLRNLDLQSAYYDPKTRSMRDNPYAGTDREVDYKGGNFVRFSGDTQQHANAQLFAWEAHEKGVDVHLLAEPTKLELLKQEYDKKRDELKDKARESIIKRYGGEEHLQAPPPSLLLAQTEHYQEYSRYGKISVTLMARISLLCKIKSKGLRYTKTQLLFFKTYSTMKKGLVLGVYEADDESFTLTPAAAKYNERVQGKLLKHICFIILIVSGKTRLSDDARVMSSNGDGNLGSDSGAGSSRGIGESSRNAKRHTHSSNILLGIGSSLEDRNNDYQCPICFELIDEAHITRCGHTFCYHCIVKSLEANSRCPKCSLALSQQDIFPNFLLNELVTKYKARIKGLSELGSSYVGDGKNRVVGTELSVLSRDGLRDIVAVESAHLTLPDVNVMLEVLTQRKHLLEAETCAIQNKLLHEFLKHLLQQKEEQRNQLQKEMALIKRDMEEVENILRDVQNKCPRVEDLKKSSENDTAQVSAIRREMIGLIDIIDSNMVKPNERVMGNETFTNPSGNQKQIEYGSSSTLAIRRKRMHGHFDDFVQCYFHLRAKELLLGHKSQSQTDASHSTSSGLDIFRENLVKFSRYNTLRPLATLNYSSDIFNNSTIVSSIEFDKDNEFFAIAGVTKRIKVFDYGAVIHDTVDIHYPSIEMVSSSKISCVSWNSFHKGMLASSDYEGTVTVWDAATGHRTKTFQEHEKRCWSVDFNDVDTRLIASGSDDARVKLWSLNTDHSVASLEAKANVCCVKFNPCSSCHLAFGSADHCVHYYDLRNMKEALRIFKGHRKAVSYVKFINKEEIVSASTDSQLKMWNINNPHCLRSFIGHVNEKNFVGLATDGDYVACGSENNALYVYYKGLTKQLFSYKFDAVRSILEIQDRKEEDLNEFVSAVCWRQMSNVVVAANSQGIIKILEFNNDKNLYSKIPKGHARVFWGLDETDYTGVAVVGLGKSNLGINVLEEIHEGKESVRAAAAAGCRALNALEIKDIELEPLGDAEAAAEGAGLCTWYYQGLKSKQKRETLPQVSLFGEEGQNEWQKGIIKASAQNWARKLADTPANLMTPTIFANEVLSTLNTLRISVKIHDKEWAEQKKMGSFLSVSRGSSEPPKFLEISYKGTDSNEAPIAFVGKGVTFDAGGISIKPSSDMDEMRADMSGAACVAASIKAAAELKLKVNIIGLVPLTENLPSGSATKPGDLVVAMNGKSIIVDNTDAEGRLILADALCYAHEFKPKFILDIATLTGAMRITLAGAATGVFSNNAELFETLRQAGMFSGDRMWRFPLWQCYTDEVTKRVKAADVNNVAKCKGGGSCTAAAFLREFAGNDVPWMHLDIAGVMGPGNDELPYIPAGMTGRPTRTLIQFLQLISCTS</sequence>
<evidence type="ECO:0000313" key="36">
    <source>
        <dbReference type="Proteomes" id="UP001607303"/>
    </source>
</evidence>
<dbReference type="Gene3D" id="3.40.220.10">
    <property type="entry name" value="Leucine Aminopeptidase, subunit E, domain 1"/>
    <property type="match status" value="1"/>
</dbReference>
<evidence type="ECO:0000256" key="20">
    <source>
        <dbReference type="ARBA" id="ARBA00023511"/>
    </source>
</evidence>
<dbReference type="PROSITE" id="PS50089">
    <property type="entry name" value="ZF_RING_2"/>
    <property type="match status" value="1"/>
</dbReference>
<feature type="repeat" description="WD" evidence="31">
    <location>
        <begin position="983"/>
        <end position="1025"/>
    </location>
</feature>
<dbReference type="CDD" id="cd00200">
    <property type="entry name" value="WD40"/>
    <property type="match status" value="1"/>
</dbReference>
<dbReference type="SUPFAM" id="SSF57850">
    <property type="entry name" value="RING/U-box"/>
    <property type="match status" value="1"/>
</dbReference>
<evidence type="ECO:0000256" key="24">
    <source>
        <dbReference type="ARBA" id="ARBA00030997"/>
    </source>
</evidence>
<gene>
    <name evidence="35" type="ORF">V1477_004707</name>
</gene>
<evidence type="ECO:0000256" key="31">
    <source>
        <dbReference type="PROSITE-ProRule" id="PRU00221"/>
    </source>
</evidence>
<evidence type="ECO:0000256" key="26">
    <source>
        <dbReference type="ARBA" id="ARBA00033172"/>
    </source>
</evidence>
<evidence type="ECO:0000256" key="3">
    <source>
        <dbReference type="ARBA" id="ARBA00004123"/>
    </source>
</evidence>
<keyword evidence="19" id="KW-0539">Nucleus</keyword>
<evidence type="ECO:0000256" key="9">
    <source>
        <dbReference type="ARBA" id="ARBA00022574"/>
    </source>
</evidence>
<evidence type="ECO:0000256" key="11">
    <source>
        <dbReference type="ARBA" id="ARBA00022679"/>
    </source>
</evidence>
<dbReference type="EC" id="3.4.13.23" evidence="21"/>
<dbReference type="PANTHER" id="PTHR44080">
    <property type="entry name" value="E3 UBIQUITIN-PROTEIN LIGASE COP1"/>
    <property type="match status" value="1"/>
</dbReference>
<keyword evidence="11" id="KW-0808">Transferase</keyword>
<keyword evidence="16" id="KW-0378">Hydrolase</keyword>
<dbReference type="Proteomes" id="UP001607303">
    <property type="component" value="Unassembled WGS sequence"/>
</dbReference>
<evidence type="ECO:0000256" key="15">
    <source>
        <dbReference type="ARBA" id="ARBA00022786"/>
    </source>
</evidence>
<dbReference type="PROSITE" id="PS50082">
    <property type="entry name" value="WD_REPEATS_2"/>
    <property type="match status" value="2"/>
</dbReference>
<feature type="region of interest" description="Disordered" evidence="33">
    <location>
        <begin position="90"/>
        <end position="109"/>
    </location>
</feature>
<feature type="coiled-coil region" evidence="32">
    <location>
        <begin position="228"/>
        <end position="258"/>
    </location>
</feature>
<dbReference type="GO" id="GO:0005634">
    <property type="term" value="C:nucleus"/>
    <property type="evidence" value="ECO:0007669"/>
    <property type="project" value="UniProtKB-SubCell"/>
</dbReference>
<evidence type="ECO:0000256" key="13">
    <source>
        <dbReference type="ARBA" id="ARBA00022737"/>
    </source>
</evidence>
<dbReference type="GO" id="GO:0006508">
    <property type="term" value="P:proteolysis"/>
    <property type="evidence" value="ECO:0007669"/>
    <property type="project" value="UniProtKB-KW"/>
</dbReference>
<comment type="catalytic activity">
    <reaction evidence="1">
        <text>Release of an N-terminal amino acid, Xaa-|-Yaa-, in which Xaa is preferably Leu, but may be other amino acids including Pro although not Arg or Lys, and Yaa may be Pro. Amino acid amides and methyl esters are also readily hydrolyzed, but rates on arylamides are exceedingly low.</text>
        <dbReference type="EC" id="3.4.11.1"/>
    </reaction>
</comment>
<dbReference type="InterPro" id="IPR015943">
    <property type="entry name" value="WD40/YVTN_repeat-like_dom_sf"/>
</dbReference>
<evidence type="ECO:0000256" key="7">
    <source>
        <dbReference type="ARBA" id="ARBA00014190"/>
    </source>
</evidence>
<reference evidence="35 36" key="1">
    <citation type="journal article" date="2024" name="Ann. Entomol. Soc. Am.">
        <title>Genomic analyses of the southern and eastern yellowjacket wasps (Hymenoptera: Vespidae) reveal evolutionary signatures of social life.</title>
        <authorList>
            <person name="Catto M.A."/>
            <person name="Caine P.B."/>
            <person name="Orr S.E."/>
            <person name="Hunt B.G."/>
            <person name="Goodisman M.A.D."/>
        </authorList>
    </citation>
    <scope>NUCLEOTIDE SEQUENCE [LARGE SCALE GENOMIC DNA]</scope>
    <source>
        <strain evidence="35">232</strain>
        <tissue evidence="35">Head and thorax</tissue>
    </source>
</reference>
<keyword evidence="12" id="KW-0479">Metal-binding</keyword>
<evidence type="ECO:0000256" key="27">
    <source>
        <dbReference type="ARBA" id="ARBA00045966"/>
    </source>
</evidence>
<dbReference type="Pfam" id="PF00400">
    <property type="entry name" value="WD40"/>
    <property type="match status" value="2"/>
</dbReference>
<dbReference type="Gene3D" id="2.130.10.10">
    <property type="entry name" value="YVTN repeat-like/Quinoprotein amine dehydrogenase"/>
    <property type="match status" value="1"/>
</dbReference>
<evidence type="ECO:0000256" key="22">
    <source>
        <dbReference type="ARBA" id="ARBA00029605"/>
    </source>
</evidence>
<dbReference type="Gene3D" id="3.30.40.10">
    <property type="entry name" value="Zinc/RING finger domain, C3HC4 (zinc finger)"/>
    <property type="match status" value="1"/>
</dbReference>
<name>A0ABD2CMK5_VESMC</name>
<comment type="catalytic activity">
    <reaction evidence="28">
        <text>S-benzyl-L-cysteinylglycine + H2O = S-benzyl-L-cysteine + glycine</text>
        <dbReference type="Rhea" id="RHEA:62568"/>
        <dbReference type="ChEBI" id="CHEBI:15377"/>
        <dbReference type="ChEBI" id="CHEBI:57305"/>
        <dbReference type="ChEBI" id="CHEBI:145802"/>
        <dbReference type="ChEBI" id="CHEBI:145803"/>
    </reaction>
    <physiologicalReaction direction="left-to-right" evidence="28">
        <dbReference type="Rhea" id="RHEA:62569"/>
    </physiologicalReaction>
</comment>
<dbReference type="PROSITE" id="PS00631">
    <property type="entry name" value="CYTOSOL_AP"/>
    <property type="match status" value="1"/>
</dbReference>
<dbReference type="PROSITE" id="PS00518">
    <property type="entry name" value="ZF_RING_1"/>
    <property type="match status" value="1"/>
</dbReference>
<keyword evidence="17" id="KW-0862">Zinc</keyword>
<accession>A0ABD2CMK5</accession>
<evidence type="ECO:0000256" key="17">
    <source>
        <dbReference type="ARBA" id="ARBA00022833"/>
    </source>
</evidence>